<proteinExistence type="predicted"/>
<dbReference type="GeneID" id="106156895"/>
<dbReference type="Proteomes" id="UP000085678">
    <property type="component" value="Unplaced"/>
</dbReference>
<protein>
    <submittedName>
        <fullName evidence="2">Uncharacterized protein LOC106156895</fullName>
    </submittedName>
</protein>
<gene>
    <name evidence="2" type="primary">LOC106156895</name>
</gene>
<organism evidence="1 2">
    <name type="scientific">Lingula anatina</name>
    <name type="common">Brachiopod</name>
    <name type="synonym">Lingula unguis</name>
    <dbReference type="NCBI Taxonomy" id="7574"/>
    <lineage>
        <taxon>Eukaryota</taxon>
        <taxon>Metazoa</taxon>
        <taxon>Spiralia</taxon>
        <taxon>Lophotrochozoa</taxon>
        <taxon>Brachiopoda</taxon>
        <taxon>Linguliformea</taxon>
        <taxon>Lingulata</taxon>
        <taxon>Lingulida</taxon>
        <taxon>Linguloidea</taxon>
        <taxon>Lingulidae</taxon>
        <taxon>Lingula</taxon>
    </lineage>
</organism>
<evidence type="ECO:0000313" key="2">
    <source>
        <dbReference type="RefSeq" id="XP_013387790.1"/>
    </source>
</evidence>
<dbReference type="KEGG" id="lak:106156895"/>
<evidence type="ECO:0000313" key="1">
    <source>
        <dbReference type="Proteomes" id="UP000085678"/>
    </source>
</evidence>
<name>A0A1S3HP34_LINAN</name>
<keyword evidence="1" id="KW-1185">Reference proteome</keyword>
<dbReference type="OrthoDB" id="2339500at2759"/>
<dbReference type="AlphaFoldDB" id="A0A1S3HP34"/>
<dbReference type="RefSeq" id="XP_013387790.1">
    <property type="nucleotide sequence ID" value="XM_013532336.1"/>
</dbReference>
<dbReference type="InParanoid" id="A0A1S3HP34"/>
<reference evidence="2" key="1">
    <citation type="submission" date="2025-08" db="UniProtKB">
        <authorList>
            <consortium name="RefSeq"/>
        </authorList>
    </citation>
    <scope>IDENTIFICATION</scope>
    <source>
        <tissue evidence="2">Gonads</tissue>
    </source>
</reference>
<sequence>MEKYCTRIRDVWQNSGFEKEFPHAKLMLLEYFSPSGIHVTADPEYSPRRQKSAVWMKKMHPLVQNFYKDIRDKHSNITYITADTLVYKERENRLEETDCIVIYVPYKGIVPIKEHFFPKTYKGLPVDIRRGVFEFLVNERFEKRLKTGCSVSKFDEKNNHLGTIGMFVKCRQTNEVGLITAYHVVTGDKEVSAPSDVREPPEKKEILKLGLRERQSSDIGSSIASSNAGDARGNEKTTLIHQASCIDRANAQSESRLCAYVFDKIFYGNHPTHKLNFLKNIQVPVTLQGPVVPTGQGLETFSDDQLVSVVPDVGVDALFAPVFTIRAPTADFKDAANELPGYRLHQQLSFRNARVLPLEKLFGRPGAIESEDVMVYKNGCTTNLTQGKIRFFGSVAFPHDQNLLVRTPRLCGYLGNMTSVALNNLLEVERVTTGAGPSRVFADGGDSGSIVFSVNFPRDDRVGSMRDNSVGSVGDDHIDIVGMLVGRLTNTEIYVVTPIEAVFDALDVELLNDDDYNEIEVLWRYRNIKTKA</sequence>
<accession>A0A1S3HP34</accession>